<dbReference type="InterPro" id="IPR006441">
    <property type="entry name" value="Phage_P2_GpN"/>
</dbReference>
<gene>
    <name evidence="1" type="ORF">E2R48_10100</name>
</gene>
<dbReference type="GeneID" id="31487473"/>
<dbReference type="RefSeq" id="WP_012340349.1">
    <property type="nucleotide sequence ID" value="NZ_CP157211.1"/>
</dbReference>
<dbReference type="Proteomes" id="UP000297565">
    <property type="component" value="Unassembled WGS sequence"/>
</dbReference>
<evidence type="ECO:0000313" key="1">
    <source>
        <dbReference type="EMBL" id="TEW26972.1"/>
    </source>
</evidence>
<sequence>MKKTTAQTLMNYIQGISNDNQEDFSRIARGAKFNVTPSVQQRLENAVQESSDFLKLINIVPVDEQQGEILGLGVSGTIAGTTDTNATGRKTQAIHALNKIPYHCQQINYDTHLKYAILDMWAKFPDFAKRIGTLKAERMALDRIMIGFNGTSRAATSNRKTNPLLQDVAVGWLKKIEDNAPERVMTEDKKSSGKIEVGEGKTYKNLDALVFSAVSDLIAPQFQDDTKLVAIMSRDLLADKYFPLLNQSKASEQVAGDIIMSTKRVGGLQAVQAPFVPKGTILITRLDNLSIYYQEGAMRRTLKDNAEYDRYEDYTSSNDDFVVENYESVALLKNINMIDAPEDIKAKKAE</sequence>
<name>A0AAX2RX49_HISSO</name>
<comment type="caution">
    <text evidence="1">The sequence shown here is derived from an EMBL/GenBank/DDBJ whole genome shotgun (WGS) entry which is preliminary data.</text>
</comment>
<protein>
    <submittedName>
        <fullName evidence="1">Phage major capsid protein, P2 family</fullName>
    </submittedName>
</protein>
<dbReference type="AlphaFoldDB" id="A0AAX2RX49"/>
<dbReference type="NCBIfam" id="TIGR01551">
    <property type="entry name" value="major_capsid_P2"/>
    <property type="match status" value="1"/>
</dbReference>
<dbReference type="EMBL" id="SNRV01000045">
    <property type="protein sequence ID" value="TEW26972.1"/>
    <property type="molecule type" value="Genomic_DNA"/>
</dbReference>
<dbReference type="Pfam" id="PF05125">
    <property type="entry name" value="Phage_cap_P2"/>
    <property type="match status" value="1"/>
</dbReference>
<accession>A0AAX2RX49</accession>
<proteinExistence type="predicted"/>
<organism evidence="1 2">
    <name type="scientific">Histophilus somni</name>
    <name type="common">Haemophilus somnus</name>
    <dbReference type="NCBI Taxonomy" id="731"/>
    <lineage>
        <taxon>Bacteria</taxon>
        <taxon>Pseudomonadati</taxon>
        <taxon>Pseudomonadota</taxon>
        <taxon>Gammaproteobacteria</taxon>
        <taxon>Pasteurellales</taxon>
        <taxon>Pasteurellaceae</taxon>
        <taxon>Histophilus</taxon>
    </lineage>
</organism>
<reference evidence="1 2" key="1">
    <citation type="submission" date="2019-03" db="EMBL/GenBank/DDBJ databases">
        <title>Horizontal Gene Transfer Machinery in Histophilus somni.</title>
        <authorList>
            <person name="Mostafa Nazari M."/>
            <person name="Liljebjelke K."/>
        </authorList>
    </citation>
    <scope>NUCLEOTIDE SEQUENCE [LARGE SCALE GENOMIC DNA]</scope>
    <source>
        <strain evidence="1 2">UOC-EPH-KLM-04</strain>
    </source>
</reference>
<evidence type="ECO:0000313" key="2">
    <source>
        <dbReference type="Proteomes" id="UP000297565"/>
    </source>
</evidence>